<dbReference type="Proteomes" id="UP000553706">
    <property type="component" value="Unassembled WGS sequence"/>
</dbReference>
<comment type="similarity">
    <text evidence="1">Belongs to the peptidase C26 family.</text>
</comment>
<evidence type="ECO:0000313" key="6">
    <source>
        <dbReference type="EMBL" id="MBB5372911.1"/>
    </source>
</evidence>
<evidence type="ECO:0000256" key="3">
    <source>
        <dbReference type="ARBA" id="ARBA00055068"/>
    </source>
</evidence>
<comment type="function">
    <text evidence="3">Involved in the breakdown of putrescine via hydrolysis of the gamma-glutamyl linkage of gamma-glutamyl-gamma-aminobutyrate.</text>
</comment>
<name>A0A840VMU0_9PROT</name>
<evidence type="ECO:0000256" key="1">
    <source>
        <dbReference type="ARBA" id="ARBA00011083"/>
    </source>
</evidence>
<dbReference type="InterPro" id="IPR029062">
    <property type="entry name" value="Class_I_gatase-like"/>
</dbReference>
<evidence type="ECO:0000313" key="7">
    <source>
        <dbReference type="Proteomes" id="UP000553706"/>
    </source>
</evidence>
<reference evidence="6 7" key="1">
    <citation type="submission" date="2020-08" db="EMBL/GenBank/DDBJ databases">
        <title>Genomic Encyclopedia of Type Strains, Phase IV (KMG-IV): sequencing the most valuable type-strain genomes for metagenomic binning, comparative biology and taxonomic classification.</title>
        <authorList>
            <person name="Goeker M."/>
        </authorList>
    </citation>
    <scope>NUCLEOTIDE SEQUENCE [LARGE SCALE GENOMIC DNA]</scope>
    <source>
        <strain evidence="6 7">DSM 27026</strain>
    </source>
</reference>
<dbReference type="GO" id="GO:0033969">
    <property type="term" value="F:gamma-glutamyl-gamma-aminobutyrate hydrolase activity"/>
    <property type="evidence" value="ECO:0007669"/>
    <property type="project" value="UniProtKB-EC"/>
</dbReference>
<comment type="catalytic activity">
    <reaction evidence="2">
        <text>4-(gamma-L-glutamylamino)butanoate + H2O = 4-aminobutanoate + L-glutamate</text>
        <dbReference type="Rhea" id="RHEA:19737"/>
        <dbReference type="ChEBI" id="CHEBI:15377"/>
        <dbReference type="ChEBI" id="CHEBI:29985"/>
        <dbReference type="ChEBI" id="CHEBI:58800"/>
        <dbReference type="ChEBI" id="CHEBI:59888"/>
        <dbReference type="EC" id="3.5.1.94"/>
    </reaction>
</comment>
<dbReference type="PANTHER" id="PTHR43235:SF1">
    <property type="entry name" value="GLUTAMINE AMIDOTRANSFERASE PB2B2.05-RELATED"/>
    <property type="match status" value="1"/>
</dbReference>
<dbReference type="GO" id="GO:0006598">
    <property type="term" value="P:polyamine catabolic process"/>
    <property type="evidence" value="ECO:0007669"/>
    <property type="project" value="TreeGrafter"/>
</dbReference>
<dbReference type="PROSITE" id="PS51273">
    <property type="entry name" value="GATASE_TYPE_1"/>
    <property type="match status" value="1"/>
</dbReference>
<dbReference type="CDD" id="cd01745">
    <property type="entry name" value="GATase1_2"/>
    <property type="match status" value="1"/>
</dbReference>
<dbReference type="SUPFAM" id="SSF52317">
    <property type="entry name" value="Class I glutamine amidotransferase-like"/>
    <property type="match status" value="1"/>
</dbReference>
<dbReference type="FunFam" id="3.40.50.880:FF:000030">
    <property type="entry name" value="Gamma-glutamyl-gamma-aminobutyrate hydrolase PuuD"/>
    <property type="match status" value="1"/>
</dbReference>
<accession>A0A840VMU0</accession>
<organism evidence="6 7">
    <name type="scientific">Acidocella aromatica</name>
    <dbReference type="NCBI Taxonomy" id="1303579"/>
    <lineage>
        <taxon>Bacteria</taxon>
        <taxon>Pseudomonadati</taxon>
        <taxon>Pseudomonadota</taxon>
        <taxon>Alphaproteobacteria</taxon>
        <taxon>Acetobacterales</taxon>
        <taxon>Acidocellaceae</taxon>
        <taxon>Acidocella</taxon>
    </lineage>
</organism>
<dbReference type="GO" id="GO:0005829">
    <property type="term" value="C:cytosol"/>
    <property type="evidence" value="ECO:0007669"/>
    <property type="project" value="TreeGrafter"/>
</dbReference>
<sequence>MNKTRRPVIGLITDMRDLGGMPFQVLGDKYAQAVSEFAQALPLAILSERAGNHIGELVETFDGFLFTGSPSNIRPWRYGQAGEGVGPFDDARDELSLPLIRAALAAKMPILSICRGLQELNVAHGGTLHVELENGDLHHSPEDAPYEDRYAPLHEVHLRPGSPLVRVFGAETFSVNSLHYQALAKIGEGLSVQGTAPDGIPEIVTVEGQPFAVGVQWHPEYRPDLHDPNRALFQSFGEAARAYRAARA</sequence>
<evidence type="ECO:0000256" key="4">
    <source>
        <dbReference type="ARBA" id="ARBA00060634"/>
    </source>
</evidence>
<dbReference type="Pfam" id="PF07722">
    <property type="entry name" value="Peptidase_C26"/>
    <property type="match status" value="1"/>
</dbReference>
<dbReference type="PANTHER" id="PTHR43235">
    <property type="entry name" value="GLUTAMINE AMIDOTRANSFERASE PB2B2.05-RELATED"/>
    <property type="match status" value="1"/>
</dbReference>
<keyword evidence="7" id="KW-1185">Reference proteome</keyword>
<comment type="caution">
    <text evidence="6">The sequence shown here is derived from an EMBL/GenBank/DDBJ whole genome shotgun (WGS) entry which is preliminary data.</text>
</comment>
<dbReference type="InterPro" id="IPR044668">
    <property type="entry name" value="PuuD-like"/>
</dbReference>
<dbReference type="AlphaFoldDB" id="A0A840VMU0"/>
<evidence type="ECO:0000256" key="2">
    <source>
        <dbReference type="ARBA" id="ARBA00052718"/>
    </source>
</evidence>
<evidence type="ECO:0000256" key="5">
    <source>
        <dbReference type="ARBA" id="ARBA00066788"/>
    </source>
</evidence>
<dbReference type="EMBL" id="JACHFJ010000003">
    <property type="protein sequence ID" value="MBB5372911.1"/>
    <property type="molecule type" value="Genomic_DNA"/>
</dbReference>
<dbReference type="RefSeq" id="WP_183265928.1">
    <property type="nucleotide sequence ID" value="NZ_JACHFJ010000003.1"/>
</dbReference>
<dbReference type="InterPro" id="IPR011697">
    <property type="entry name" value="Peptidase_C26"/>
</dbReference>
<dbReference type="EC" id="3.5.1.94" evidence="5"/>
<proteinExistence type="inferred from homology"/>
<comment type="pathway">
    <text evidence="4">Amine and polyamine degradation; putrescine degradation; 4-aminobutanoate from putrescine: step 4/4.</text>
</comment>
<dbReference type="Gene3D" id="3.40.50.880">
    <property type="match status" value="1"/>
</dbReference>
<protein>
    <recommendedName>
        <fullName evidence="5">gamma-glutamyl-gamma-aminobutyrate hydrolase</fullName>
        <ecNumber evidence="5">3.5.1.94</ecNumber>
    </recommendedName>
</protein>
<gene>
    <name evidence="6" type="ORF">HNP71_001162</name>
</gene>
<keyword evidence="6" id="KW-0378">Hydrolase</keyword>